<protein>
    <submittedName>
        <fullName evidence="2">Uncharacterized protein</fullName>
    </submittedName>
</protein>
<sequence>VASRPPLAAAAPPPGVGVAAAS</sequence>
<accession>A0A382S8N7</accession>
<name>A0A382S8N7_9ZZZZ</name>
<proteinExistence type="predicted"/>
<feature type="region of interest" description="Disordered" evidence="1">
    <location>
        <begin position="1"/>
        <end position="22"/>
    </location>
</feature>
<dbReference type="EMBL" id="UINC01127062">
    <property type="protein sequence ID" value="SVD05932.1"/>
    <property type="molecule type" value="Genomic_DNA"/>
</dbReference>
<evidence type="ECO:0000313" key="2">
    <source>
        <dbReference type="EMBL" id="SVD05932.1"/>
    </source>
</evidence>
<reference evidence="2" key="1">
    <citation type="submission" date="2018-05" db="EMBL/GenBank/DDBJ databases">
        <authorList>
            <person name="Lanie J.A."/>
            <person name="Ng W.-L."/>
            <person name="Kazmierczak K.M."/>
            <person name="Andrzejewski T.M."/>
            <person name="Davidsen T.M."/>
            <person name="Wayne K.J."/>
            <person name="Tettelin H."/>
            <person name="Glass J.I."/>
            <person name="Rusch D."/>
            <person name="Podicherti R."/>
            <person name="Tsui H.-C.T."/>
            <person name="Winkler M.E."/>
        </authorList>
    </citation>
    <scope>NUCLEOTIDE SEQUENCE</scope>
</reference>
<dbReference type="AlphaFoldDB" id="A0A382S8N7"/>
<gene>
    <name evidence="2" type="ORF">METZ01_LOCUS358786</name>
</gene>
<organism evidence="2">
    <name type="scientific">marine metagenome</name>
    <dbReference type="NCBI Taxonomy" id="408172"/>
    <lineage>
        <taxon>unclassified sequences</taxon>
        <taxon>metagenomes</taxon>
        <taxon>ecological metagenomes</taxon>
    </lineage>
</organism>
<feature type="non-terminal residue" evidence="2">
    <location>
        <position position="1"/>
    </location>
</feature>
<feature type="non-terminal residue" evidence="2">
    <location>
        <position position="22"/>
    </location>
</feature>
<evidence type="ECO:0000256" key="1">
    <source>
        <dbReference type="SAM" id="MobiDB-lite"/>
    </source>
</evidence>